<organism evidence="1 2">
    <name type="scientific">Banduia mediterranea</name>
    <dbReference type="NCBI Taxonomy" id="3075609"/>
    <lineage>
        <taxon>Bacteria</taxon>
        <taxon>Pseudomonadati</taxon>
        <taxon>Pseudomonadota</taxon>
        <taxon>Gammaproteobacteria</taxon>
        <taxon>Nevskiales</taxon>
        <taxon>Algiphilaceae</taxon>
        <taxon>Banduia</taxon>
    </lineage>
</organism>
<sequence>MSELIPAARKQFEPLCGKVPQARREPGRQAMSKAIAANVQRAHGIGFRALKLTPAGFVSTRNQGLRLRTARYLRAWRR</sequence>
<protein>
    <submittedName>
        <fullName evidence="1">Uncharacterized protein</fullName>
    </submittedName>
</protein>
<evidence type="ECO:0000313" key="1">
    <source>
        <dbReference type="EMBL" id="MDT0498918.1"/>
    </source>
</evidence>
<proteinExistence type="predicted"/>
<dbReference type="EMBL" id="JAVRIC010000029">
    <property type="protein sequence ID" value="MDT0498918.1"/>
    <property type="molecule type" value="Genomic_DNA"/>
</dbReference>
<comment type="caution">
    <text evidence="1">The sequence shown here is derived from an EMBL/GenBank/DDBJ whole genome shotgun (WGS) entry which is preliminary data.</text>
</comment>
<name>A0ABU2WM07_9GAMM</name>
<evidence type="ECO:0000313" key="2">
    <source>
        <dbReference type="Proteomes" id="UP001254608"/>
    </source>
</evidence>
<dbReference type="Proteomes" id="UP001254608">
    <property type="component" value="Unassembled WGS sequence"/>
</dbReference>
<reference evidence="1 2" key="1">
    <citation type="submission" date="2023-09" db="EMBL/GenBank/DDBJ databases">
        <authorList>
            <person name="Rey-Velasco X."/>
        </authorList>
    </citation>
    <scope>NUCLEOTIDE SEQUENCE [LARGE SCALE GENOMIC DNA]</scope>
    <source>
        <strain evidence="1 2">W345</strain>
    </source>
</reference>
<keyword evidence="2" id="KW-1185">Reference proteome</keyword>
<dbReference type="RefSeq" id="WP_311366329.1">
    <property type="nucleotide sequence ID" value="NZ_JAVRIC010000029.1"/>
</dbReference>
<accession>A0ABU2WM07</accession>
<gene>
    <name evidence="1" type="ORF">RM530_16355</name>
</gene>